<dbReference type="InterPro" id="IPR000863">
    <property type="entry name" value="Sulfotransferase_dom"/>
</dbReference>
<keyword evidence="4" id="KW-1185">Reference proteome</keyword>
<dbReference type="GO" id="GO:0006044">
    <property type="term" value="P:N-acetylglucosamine metabolic process"/>
    <property type="evidence" value="ECO:0007669"/>
    <property type="project" value="TreeGrafter"/>
</dbReference>
<dbReference type="PANTHER" id="PTHR10704:SF4">
    <property type="entry name" value="CARBOHYDRATE SULFOTRANSFERASE 6"/>
    <property type="match status" value="1"/>
</dbReference>
<organism evidence="3 4">
    <name type="scientific">Leptobrachium leishanense</name>
    <name type="common">Leishan spiny toad</name>
    <dbReference type="NCBI Taxonomy" id="445787"/>
    <lineage>
        <taxon>Eukaryota</taxon>
        <taxon>Metazoa</taxon>
        <taxon>Chordata</taxon>
        <taxon>Craniata</taxon>
        <taxon>Vertebrata</taxon>
        <taxon>Euteleostomi</taxon>
        <taxon>Amphibia</taxon>
        <taxon>Batrachia</taxon>
        <taxon>Anura</taxon>
        <taxon>Pelobatoidea</taxon>
        <taxon>Megophryidae</taxon>
        <taxon>Leptobrachium</taxon>
    </lineage>
</organism>
<dbReference type="InterPro" id="IPR027417">
    <property type="entry name" value="P-loop_NTPase"/>
</dbReference>
<evidence type="ECO:0000313" key="3">
    <source>
        <dbReference type="Ensembl" id="ENSLLEP00000025641.1"/>
    </source>
</evidence>
<comment type="similarity">
    <text evidence="1">Belongs to the sulfotransferase 1 family.</text>
</comment>
<accession>A0A8C5PPG0</accession>
<evidence type="ECO:0000259" key="2">
    <source>
        <dbReference type="Pfam" id="PF00685"/>
    </source>
</evidence>
<dbReference type="Gene3D" id="3.40.50.300">
    <property type="entry name" value="P-loop containing nucleotide triphosphate hydrolases"/>
    <property type="match status" value="1"/>
</dbReference>
<dbReference type="OrthoDB" id="6138663at2759"/>
<name>A0A8C5PPG0_9ANUR</name>
<dbReference type="GO" id="GO:0006790">
    <property type="term" value="P:sulfur compound metabolic process"/>
    <property type="evidence" value="ECO:0007669"/>
    <property type="project" value="TreeGrafter"/>
</dbReference>
<dbReference type="PANTHER" id="PTHR10704">
    <property type="entry name" value="CARBOHYDRATE SULFOTRANSFERASE"/>
    <property type="match status" value="1"/>
</dbReference>
<sequence length="373" mass="42866">FPPFFDDSTTSINFSFISSSLSYQSPRKPVHVLIISSWRSGSSFIGQIFNHHDDVFYLFEPGHPVWMRLNTESAEILHYPVRDLFRSLFTCDVSPLYSYLPNGGQSISELKFFAESRALCQTPFCAASIPGEGYERNLCFHRCRNASLGKMEGLCRTYSHVVMKTVRIFNLNILLPLLQDPSLDLRILHFVRDPRAVSASRKYFSLTVDDRIVLGEESVIDSQKMKITLGQVMAKICNAQLAINKAANAAGESLRDRYMFLRYEDLALDPLENVKKIYNFTGLSLTPQQEKWIYNITHQDDLKTWGFMPYSRNANVVIQKWRKVLKFSNVQEIERLCKGAMAQFGYLPLKSPTDLHNLNVMERSDFFSHPLND</sequence>
<dbReference type="GO" id="GO:0001517">
    <property type="term" value="F:N-acetylglucosamine 6-O-sulfotransferase activity"/>
    <property type="evidence" value="ECO:0007669"/>
    <property type="project" value="TreeGrafter"/>
</dbReference>
<dbReference type="EC" id="2.8.2.-" evidence="1"/>
<evidence type="ECO:0000256" key="1">
    <source>
        <dbReference type="RuleBase" id="RU361155"/>
    </source>
</evidence>
<dbReference type="AlphaFoldDB" id="A0A8C5PPG0"/>
<reference evidence="3" key="2">
    <citation type="submission" date="2025-09" db="UniProtKB">
        <authorList>
            <consortium name="Ensembl"/>
        </authorList>
    </citation>
    <scope>IDENTIFICATION</scope>
</reference>
<feature type="domain" description="Sulfotransferase" evidence="2">
    <location>
        <begin position="31"/>
        <end position="345"/>
    </location>
</feature>
<dbReference type="GeneTree" id="ENSGT00940000162986"/>
<evidence type="ECO:0000313" key="4">
    <source>
        <dbReference type="Proteomes" id="UP000694569"/>
    </source>
</evidence>
<proteinExistence type="inferred from homology"/>
<keyword evidence="1" id="KW-0808">Transferase</keyword>
<dbReference type="Pfam" id="PF00685">
    <property type="entry name" value="Sulfotransfer_1"/>
    <property type="match status" value="1"/>
</dbReference>
<dbReference type="InterPro" id="IPR051135">
    <property type="entry name" value="Gal/GlcNAc/GalNAc_ST"/>
</dbReference>
<dbReference type="SUPFAM" id="SSF52540">
    <property type="entry name" value="P-loop containing nucleoside triphosphate hydrolases"/>
    <property type="match status" value="1"/>
</dbReference>
<dbReference type="Proteomes" id="UP000694569">
    <property type="component" value="Unplaced"/>
</dbReference>
<dbReference type="Ensembl" id="ENSLLET00000026624.1">
    <property type="protein sequence ID" value="ENSLLEP00000025641.1"/>
    <property type="gene ID" value="ENSLLEG00000016252.1"/>
</dbReference>
<reference evidence="3" key="1">
    <citation type="submission" date="2025-08" db="UniProtKB">
        <authorList>
            <consortium name="Ensembl"/>
        </authorList>
    </citation>
    <scope>IDENTIFICATION</scope>
</reference>
<protein>
    <recommendedName>
        <fullName evidence="1">Sulfotransferase</fullName>
        <ecNumber evidence="1">2.8.2.-</ecNumber>
    </recommendedName>
</protein>